<dbReference type="SUPFAM" id="SSF47384">
    <property type="entry name" value="Homodimeric domain of signal transducing histidine kinase"/>
    <property type="match status" value="1"/>
</dbReference>
<dbReference type="Gene3D" id="3.40.50.2300">
    <property type="match status" value="1"/>
</dbReference>
<dbReference type="InterPro" id="IPR036890">
    <property type="entry name" value="HATPase_C_sf"/>
</dbReference>
<dbReference type="SUPFAM" id="SSF52172">
    <property type="entry name" value="CheY-like"/>
    <property type="match status" value="1"/>
</dbReference>
<dbReference type="SMART" id="SM00448">
    <property type="entry name" value="REC"/>
    <property type="match status" value="1"/>
</dbReference>
<evidence type="ECO:0000259" key="10">
    <source>
        <dbReference type="PROSITE" id="PS50109"/>
    </source>
</evidence>
<evidence type="ECO:0000256" key="6">
    <source>
        <dbReference type="ARBA" id="ARBA00022777"/>
    </source>
</evidence>
<dbReference type="FunCoup" id="A0A1Y5SD87">
    <property type="interactions" value="241"/>
</dbReference>
<protein>
    <recommendedName>
        <fullName evidence="2">histidine kinase</fullName>
        <ecNumber evidence="2">2.7.13.3</ecNumber>
    </recommendedName>
</protein>
<name>A0A1Y5SD87_9PROT</name>
<evidence type="ECO:0000256" key="5">
    <source>
        <dbReference type="ARBA" id="ARBA00022741"/>
    </source>
</evidence>
<organism evidence="13 14">
    <name type="scientific">Oceanibacterium hippocampi</name>
    <dbReference type="NCBI Taxonomy" id="745714"/>
    <lineage>
        <taxon>Bacteria</taxon>
        <taxon>Pseudomonadati</taxon>
        <taxon>Pseudomonadota</taxon>
        <taxon>Alphaproteobacteria</taxon>
        <taxon>Sneathiellales</taxon>
        <taxon>Sneathiellaceae</taxon>
        <taxon>Oceanibacterium</taxon>
    </lineage>
</organism>
<evidence type="ECO:0000313" key="14">
    <source>
        <dbReference type="Proteomes" id="UP000193200"/>
    </source>
</evidence>
<dbReference type="Gene3D" id="3.30.450.20">
    <property type="entry name" value="PAS domain"/>
    <property type="match status" value="1"/>
</dbReference>
<accession>A0A1Y5SD87</accession>
<dbReference type="InterPro" id="IPR005467">
    <property type="entry name" value="His_kinase_dom"/>
</dbReference>
<feature type="domain" description="Response regulatory" evidence="11">
    <location>
        <begin position="469"/>
        <end position="580"/>
    </location>
</feature>
<dbReference type="Proteomes" id="UP000193200">
    <property type="component" value="Unassembled WGS sequence"/>
</dbReference>
<feature type="domain" description="PAS" evidence="12">
    <location>
        <begin position="91"/>
        <end position="160"/>
    </location>
</feature>
<reference evidence="13 14" key="1">
    <citation type="submission" date="2017-03" db="EMBL/GenBank/DDBJ databases">
        <authorList>
            <person name="Afonso C.L."/>
            <person name="Miller P.J."/>
            <person name="Scott M.A."/>
            <person name="Spackman E."/>
            <person name="Goraichik I."/>
            <person name="Dimitrov K.M."/>
            <person name="Suarez D.L."/>
            <person name="Swayne D.E."/>
        </authorList>
    </citation>
    <scope>NUCLEOTIDE SEQUENCE [LARGE SCALE GENOMIC DNA]</scope>
    <source>
        <strain evidence="13 14">CECT 7691</strain>
    </source>
</reference>
<dbReference type="PROSITE" id="PS50112">
    <property type="entry name" value="PAS"/>
    <property type="match status" value="1"/>
</dbReference>
<dbReference type="InParanoid" id="A0A1Y5SD87"/>
<evidence type="ECO:0000259" key="11">
    <source>
        <dbReference type="PROSITE" id="PS50110"/>
    </source>
</evidence>
<evidence type="ECO:0000256" key="8">
    <source>
        <dbReference type="ARBA" id="ARBA00023012"/>
    </source>
</evidence>
<comment type="catalytic activity">
    <reaction evidence="1">
        <text>ATP + protein L-histidine = ADP + protein N-phospho-L-histidine.</text>
        <dbReference type="EC" id="2.7.13.3"/>
    </reaction>
</comment>
<dbReference type="InterPro" id="IPR036097">
    <property type="entry name" value="HisK_dim/P_sf"/>
</dbReference>
<dbReference type="InterPro" id="IPR003594">
    <property type="entry name" value="HATPase_dom"/>
</dbReference>
<dbReference type="InterPro" id="IPR003661">
    <property type="entry name" value="HisK_dim/P_dom"/>
</dbReference>
<dbReference type="GO" id="GO:0006355">
    <property type="term" value="P:regulation of DNA-templated transcription"/>
    <property type="evidence" value="ECO:0007669"/>
    <property type="project" value="InterPro"/>
</dbReference>
<dbReference type="RefSeq" id="WP_176244963.1">
    <property type="nucleotide sequence ID" value="NZ_FWFR01000001.1"/>
</dbReference>
<dbReference type="GO" id="GO:0000155">
    <property type="term" value="F:phosphorelay sensor kinase activity"/>
    <property type="evidence" value="ECO:0007669"/>
    <property type="project" value="InterPro"/>
</dbReference>
<dbReference type="PROSITE" id="PS50109">
    <property type="entry name" value="HIS_KIN"/>
    <property type="match status" value="1"/>
</dbReference>
<dbReference type="Gene3D" id="1.10.287.130">
    <property type="match status" value="1"/>
</dbReference>
<dbReference type="Pfam" id="PF00072">
    <property type="entry name" value="Response_reg"/>
    <property type="match status" value="1"/>
</dbReference>
<dbReference type="NCBIfam" id="TIGR00229">
    <property type="entry name" value="sensory_box"/>
    <property type="match status" value="1"/>
</dbReference>
<dbReference type="AlphaFoldDB" id="A0A1Y5SD87"/>
<feature type="domain" description="Histidine kinase" evidence="10">
    <location>
        <begin position="227"/>
        <end position="450"/>
    </location>
</feature>
<keyword evidence="8" id="KW-0902">Two-component regulatory system</keyword>
<proteinExistence type="predicted"/>
<keyword evidence="14" id="KW-1185">Reference proteome</keyword>
<dbReference type="InterPro" id="IPR035965">
    <property type="entry name" value="PAS-like_dom_sf"/>
</dbReference>
<dbReference type="PROSITE" id="PS50110">
    <property type="entry name" value="RESPONSE_REGULATORY"/>
    <property type="match status" value="1"/>
</dbReference>
<dbReference type="PRINTS" id="PR00344">
    <property type="entry name" value="BCTRLSENSOR"/>
</dbReference>
<dbReference type="SMART" id="SM00091">
    <property type="entry name" value="PAS"/>
    <property type="match status" value="1"/>
</dbReference>
<dbReference type="Pfam" id="PF00989">
    <property type="entry name" value="PAS"/>
    <property type="match status" value="1"/>
</dbReference>
<sequence>MEISGGDSVRSAEYAIGTSIFEHVDPASPLGRDIARGQGGDNFVSSHDLPEGELSFTFRPLRDSPQGDRICRITAIPGPLEIALQTRLGEVEDRYYHLVEAAPDAIVVVRGEVIAHCNRAMADLVGYPQGELIGMVVTDLIVPEDRAHILALRARRLGGENPPQQYSFRALTRSGLRRDIEATAGLVQWDGVPAIQVVARDVTTQRRAARNLRHAQRMEAVGRLTGGVAHDFNNLLAIVLGNLEIVLDEVGDSDILIKRLETAIRATERGSTLTHSLLAFARRQPLDPAPADVNLALVGMSTLLRRTLGARIRLEIRSPETLWPTLVDLSQLENTLLNLAINARDAMPDGGTVIVETANVVDGQEVEGEQAVIAPASFVRLTMRDDGLGMEKQVREQAIEPFFTTKEIGQGSGLGLSMAYGFMKQSGGYLTIDSAPGKGSDISLYLPRADRQGDDAGVADRIPRGTGERILLIDDEDDVRDYVAAQLSGLGYEVISAGSAREASSLIGEQGRFDLLLTDVVVPGELSGDALARHFRHRDNRLVVLFMSGHDPGVIGIAPEQLLRKPFRHWELAARVRAALDARP</sequence>
<dbReference type="InterPro" id="IPR001789">
    <property type="entry name" value="Sig_transdc_resp-reg_receiver"/>
</dbReference>
<dbReference type="EMBL" id="FWFR01000001">
    <property type="protein sequence ID" value="SLN38056.1"/>
    <property type="molecule type" value="Genomic_DNA"/>
</dbReference>
<dbReference type="SMART" id="SM00387">
    <property type="entry name" value="HATPase_c"/>
    <property type="match status" value="1"/>
</dbReference>
<evidence type="ECO:0000256" key="1">
    <source>
        <dbReference type="ARBA" id="ARBA00000085"/>
    </source>
</evidence>
<dbReference type="EC" id="2.7.13.3" evidence="2"/>
<evidence type="ECO:0000313" key="13">
    <source>
        <dbReference type="EMBL" id="SLN38056.1"/>
    </source>
</evidence>
<dbReference type="Pfam" id="PF02518">
    <property type="entry name" value="HATPase_c"/>
    <property type="match status" value="1"/>
</dbReference>
<evidence type="ECO:0000256" key="7">
    <source>
        <dbReference type="ARBA" id="ARBA00022840"/>
    </source>
</evidence>
<dbReference type="SUPFAM" id="SSF55874">
    <property type="entry name" value="ATPase domain of HSP90 chaperone/DNA topoisomerase II/histidine kinase"/>
    <property type="match status" value="1"/>
</dbReference>
<dbReference type="CDD" id="cd00130">
    <property type="entry name" value="PAS"/>
    <property type="match status" value="1"/>
</dbReference>
<keyword evidence="5" id="KW-0547">Nucleotide-binding</keyword>
<dbReference type="InterPro" id="IPR013767">
    <property type="entry name" value="PAS_fold"/>
</dbReference>
<evidence type="ECO:0000256" key="4">
    <source>
        <dbReference type="ARBA" id="ARBA00022679"/>
    </source>
</evidence>
<dbReference type="PANTHER" id="PTHR43065:SF46">
    <property type="entry name" value="C4-DICARBOXYLATE TRANSPORT SENSOR PROTEIN DCTB"/>
    <property type="match status" value="1"/>
</dbReference>
<dbReference type="InterPro" id="IPR011006">
    <property type="entry name" value="CheY-like_superfamily"/>
</dbReference>
<keyword evidence="6" id="KW-0418">Kinase</keyword>
<keyword evidence="4" id="KW-0808">Transferase</keyword>
<evidence type="ECO:0000256" key="2">
    <source>
        <dbReference type="ARBA" id="ARBA00012438"/>
    </source>
</evidence>
<feature type="modified residue" description="4-aspartylphosphate" evidence="9">
    <location>
        <position position="519"/>
    </location>
</feature>
<dbReference type="InterPro" id="IPR004358">
    <property type="entry name" value="Sig_transdc_His_kin-like_C"/>
</dbReference>
<evidence type="ECO:0000256" key="3">
    <source>
        <dbReference type="ARBA" id="ARBA00022553"/>
    </source>
</evidence>
<keyword evidence="3 9" id="KW-0597">Phosphoprotein</keyword>
<dbReference type="Gene3D" id="3.30.565.10">
    <property type="entry name" value="Histidine kinase-like ATPase, C-terminal domain"/>
    <property type="match status" value="1"/>
</dbReference>
<dbReference type="GO" id="GO:0005524">
    <property type="term" value="F:ATP binding"/>
    <property type="evidence" value="ECO:0007669"/>
    <property type="project" value="UniProtKB-KW"/>
</dbReference>
<gene>
    <name evidence="13" type="ORF">OCH7691_01565</name>
</gene>
<dbReference type="SUPFAM" id="SSF55785">
    <property type="entry name" value="PYP-like sensor domain (PAS domain)"/>
    <property type="match status" value="1"/>
</dbReference>
<dbReference type="PANTHER" id="PTHR43065">
    <property type="entry name" value="SENSOR HISTIDINE KINASE"/>
    <property type="match status" value="1"/>
</dbReference>
<evidence type="ECO:0000259" key="12">
    <source>
        <dbReference type="PROSITE" id="PS50112"/>
    </source>
</evidence>
<dbReference type="Pfam" id="PF00512">
    <property type="entry name" value="HisKA"/>
    <property type="match status" value="1"/>
</dbReference>
<keyword evidence="7" id="KW-0067">ATP-binding</keyword>
<dbReference type="SMART" id="SM00388">
    <property type="entry name" value="HisKA"/>
    <property type="match status" value="1"/>
</dbReference>
<dbReference type="InterPro" id="IPR000014">
    <property type="entry name" value="PAS"/>
</dbReference>
<evidence type="ECO:0000256" key="9">
    <source>
        <dbReference type="PROSITE-ProRule" id="PRU00169"/>
    </source>
</evidence>